<name>A0A3Q2ZE17_KRYMA</name>
<evidence type="ECO:0000256" key="1">
    <source>
        <dbReference type="SAM" id="Phobius"/>
    </source>
</evidence>
<feature type="transmembrane region" description="Helical" evidence="1">
    <location>
        <begin position="35"/>
        <end position="53"/>
    </location>
</feature>
<sequence length="86" mass="9412">MYAEKISVLLTPFLSEHPGSTSDPDLLNLLILKPVYIHALLTGSLGFGYACCLPGSLPCLALHFGFICCLFFAATPAFCFVYILFY</sequence>
<protein>
    <submittedName>
        <fullName evidence="2">Uncharacterized protein</fullName>
    </submittedName>
</protein>
<reference evidence="2" key="1">
    <citation type="submission" date="2025-08" db="UniProtKB">
        <authorList>
            <consortium name="Ensembl"/>
        </authorList>
    </citation>
    <scope>IDENTIFICATION</scope>
</reference>
<keyword evidence="1" id="KW-0812">Transmembrane</keyword>
<feature type="transmembrane region" description="Helical" evidence="1">
    <location>
        <begin position="60"/>
        <end position="85"/>
    </location>
</feature>
<proteinExistence type="predicted"/>
<evidence type="ECO:0000313" key="3">
    <source>
        <dbReference type="Proteomes" id="UP000264800"/>
    </source>
</evidence>
<evidence type="ECO:0000313" key="2">
    <source>
        <dbReference type="Ensembl" id="ENSKMAP00000000860.1"/>
    </source>
</evidence>
<reference evidence="2" key="2">
    <citation type="submission" date="2025-09" db="UniProtKB">
        <authorList>
            <consortium name="Ensembl"/>
        </authorList>
    </citation>
    <scope>IDENTIFICATION</scope>
</reference>
<keyword evidence="1" id="KW-0472">Membrane</keyword>
<dbReference type="Ensembl" id="ENSKMAT00000000890.1">
    <property type="protein sequence ID" value="ENSKMAP00000000860.1"/>
    <property type="gene ID" value="ENSKMAG00000000701.1"/>
</dbReference>
<accession>A0A3Q2ZE17</accession>
<keyword evidence="3" id="KW-1185">Reference proteome</keyword>
<dbReference type="AlphaFoldDB" id="A0A3Q2ZE17"/>
<keyword evidence="1" id="KW-1133">Transmembrane helix</keyword>
<organism evidence="2 3">
    <name type="scientific">Kryptolebias marmoratus</name>
    <name type="common">Mangrove killifish</name>
    <name type="synonym">Rivulus marmoratus</name>
    <dbReference type="NCBI Taxonomy" id="37003"/>
    <lineage>
        <taxon>Eukaryota</taxon>
        <taxon>Metazoa</taxon>
        <taxon>Chordata</taxon>
        <taxon>Craniata</taxon>
        <taxon>Vertebrata</taxon>
        <taxon>Euteleostomi</taxon>
        <taxon>Actinopterygii</taxon>
        <taxon>Neopterygii</taxon>
        <taxon>Teleostei</taxon>
        <taxon>Neoteleostei</taxon>
        <taxon>Acanthomorphata</taxon>
        <taxon>Ovalentaria</taxon>
        <taxon>Atherinomorphae</taxon>
        <taxon>Cyprinodontiformes</taxon>
        <taxon>Rivulidae</taxon>
        <taxon>Kryptolebias</taxon>
    </lineage>
</organism>
<dbReference type="Proteomes" id="UP000264800">
    <property type="component" value="Unplaced"/>
</dbReference>